<feature type="transmembrane region" description="Helical" evidence="9">
    <location>
        <begin position="443"/>
        <end position="463"/>
    </location>
</feature>
<feature type="transmembrane region" description="Helical" evidence="9">
    <location>
        <begin position="150"/>
        <end position="170"/>
    </location>
</feature>
<dbReference type="EMBL" id="MCGO01000033">
    <property type="protein sequence ID" value="ORY40959.1"/>
    <property type="molecule type" value="Genomic_DNA"/>
</dbReference>
<feature type="transmembrane region" description="Helical" evidence="9">
    <location>
        <begin position="385"/>
        <end position="405"/>
    </location>
</feature>
<evidence type="ECO:0000256" key="3">
    <source>
        <dbReference type="ARBA" id="ARBA00022448"/>
    </source>
</evidence>
<feature type="transmembrane region" description="Helical" evidence="9">
    <location>
        <begin position="693"/>
        <end position="715"/>
    </location>
</feature>
<keyword evidence="7 9" id="KW-1133">Transmembrane helix</keyword>
<feature type="transmembrane region" description="Helical" evidence="9">
    <location>
        <begin position="668"/>
        <end position="686"/>
    </location>
</feature>
<comment type="similarity">
    <text evidence="2">Belongs to the oligopeptide OPT transporter family.</text>
</comment>
<feature type="transmembrane region" description="Helical" evidence="9">
    <location>
        <begin position="587"/>
        <end position="605"/>
    </location>
</feature>
<keyword evidence="5" id="KW-0571">Peptide transport</keyword>
<dbReference type="GO" id="GO:0015031">
    <property type="term" value="P:protein transport"/>
    <property type="evidence" value="ECO:0007669"/>
    <property type="project" value="UniProtKB-KW"/>
</dbReference>
<keyword evidence="4 9" id="KW-0812">Transmembrane</keyword>
<evidence type="ECO:0000256" key="8">
    <source>
        <dbReference type="ARBA" id="ARBA00023136"/>
    </source>
</evidence>
<evidence type="ECO:0000256" key="9">
    <source>
        <dbReference type="SAM" id="Phobius"/>
    </source>
</evidence>
<gene>
    <name evidence="10" type="ORF">BCR33DRAFT_719071</name>
</gene>
<evidence type="ECO:0000313" key="11">
    <source>
        <dbReference type="Proteomes" id="UP000193642"/>
    </source>
</evidence>
<comment type="caution">
    <text evidence="10">The sequence shown here is derived from an EMBL/GenBank/DDBJ whole genome shotgun (WGS) entry which is preliminary data.</text>
</comment>
<feature type="transmembrane region" description="Helical" evidence="9">
    <location>
        <begin position="295"/>
        <end position="317"/>
    </location>
</feature>
<evidence type="ECO:0000256" key="5">
    <source>
        <dbReference type="ARBA" id="ARBA00022856"/>
    </source>
</evidence>
<dbReference type="GO" id="GO:0016020">
    <property type="term" value="C:membrane"/>
    <property type="evidence" value="ECO:0007669"/>
    <property type="project" value="UniProtKB-SubCell"/>
</dbReference>
<keyword evidence="3" id="KW-0813">Transport</keyword>
<proteinExistence type="inferred from homology"/>
<feature type="transmembrane region" description="Helical" evidence="9">
    <location>
        <begin position="555"/>
        <end position="575"/>
    </location>
</feature>
<feature type="transmembrane region" description="Helical" evidence="9">
    <location>
        <begin position="85"/>
        <end position="106"/>
    </location>
</feature>
<dbReference type="Proteomes" id="UP000193642">
    <property type="component" value="Unassembled WGS sequence"/>
</dbReference>
<dbReference type="InterPro" id="IPR004648">
    <property type="entry name" value="Oligpept_transpt"/>
</dbReference>
<keyword evidence="11" id="KW-1185">Reference proteome</keyword>
<feature type="transmembrane region" description="Helical" evidence="9">
    <location>
        <begin position="263"/>
        <end position="283"/>
    </location>
</feature>
<evidence type="ECO:0000256" key="6">
    <source>
        <dbReference type="ARBA" id="ARBA00022927"/>
    </source>
</evidence>
<feature type="transmembrane region" description="Helical" evidence="9">
    <location>
        <begin position="469"/>
        <end position="489"/>
    </location>
</feature>
<protein>
    <submittedName>
        <fullName evidence="10">OPT superfamily oligopeptide transporter</fullName>
    </submittedName>
</protein>
<evidence type="ECO:0000256" key="2">
    <source>
        <dbReference type="ARBA" id="ARBA00008807"/>
    </source>
</evidence>
<dbReference type="GO" id="GO:0035673">
    <property type="term" value="F:oligopeptide transmembrane transporter activity"/>
    <property type="evidence" value="ECO:0007669"/>
    <property type="project" value="InterPro"/>
</dbReference>
<dbReference type="InterPro" id="IPR004813">
    <property type="entry name" value="OPT"/>
</dbReference>
<evidence type="ECO:0000313" key="10">
    <source>
        <dbReference type="EMBL" id="ORY40959.1"/>
    </source>
</evidence>
<dbReference type="Pfam" id="PF03169">
    <property type="entry name" value="OPT"/>
    <property type="match status" value="1"/>
</dbReference>
<feature type="transmembrane region" description="Helical" evidence="9">
    <location>
        <begin position="218"/>
        <end position="243"/>
    </location>
</feature>
<evidence type="ECO:0000256" key="1">
    <source>
        <dbReference type="ARBA" id="ARBA00004141"/>
    </source>
</evidence>
<evidence type="ECO:0000256" key="7">
    <source>
        <dbReference type="ARBA" id="ARBA00022989"/>
    </source>
</evidence>
<dbReference type="AlphaFoldDB" id="A0A1Y2C1R3"/>
<sequence>MTAADEIKKVDDFVADHPEMADDTELEDIKDIEEHIDFIVPQTDDPSTPAFSFRSVLLGTIFAVVLSFANTALSFRASPFTIPPVVATIVSYPMGVFLANVLPAGFLNPGPFSIKEHVLIFIMSATTTAPYGIDNVVSQTYPKLMGNSDITFMSALGFVLVTQFMGYGFSGLTRRFLVRPTAMWWPSNLTTIALFSSFHKVDTGAIAGDKWKMSRTMFFWIAFAGMFVYEWIPGLLAPMLQAVSLGCVFAGRGNGPSGVLSKFNTVAGSALNGVGFLGLTFDWTNIGGINFAQPFYANAVNTLGNIVFLWIATPLMYNADTFGLNEKFKLPGYQGSLNPVVNSAGLFVGNKVSSKFFYNVSDNYNLNLTAYNGVAPVHLTSTFTLSYASSFLTVTAALMHVILWYGKDIYRQTMNAFRQVRDEVDALDKHAKLMEAYPDVPDWVYVAFMGLCVVGGLLVSIFTPFNMPWWGIFFNLFLVAIFVVPYGSIYAITGVQMYLNVVSEFIIGLMIPGQTVAVMAFKSWGTNNLIQALNLSGDLKLGHYLHIPPYAMVGAQIWGTFINAVVSVGAAWYMMFGGGKLLDTTGWTYNSYQVFYSAGGIWGAIGPQRFFGIGSIYESLMWCFLIGAIAPVLPWLGNKFIVRSKYWHYMNFAIFFQFAGVQSYQVFVIMPFLTCFIGQIVIFYRFREFYQKYLYVMGAAWDAAAGIVTLIISIMSLGGVNFTTIWALNPNTDNVPLDYYCYPGASYTDFDCAYYIASGDNQLADGTPCNA</sequence>
<evidence type="ECO:0000256" key="4">
    <source>
        <dbReference type="ARBA" id="ARBA00022692"/>
    </source>
</evidence>
<organism evidence="10 11">
    <name type="scientific">Rhizoclosmatium globosum</name>
    <dbReference type="NCBI Taxonomy" id="329046"/>
    <lineage>
        <taxon>Eukaryota</taxon>
        <taxon>Fungi</taxon>
        <taxon>Fungi incertae sedis</taxon>
        <taxon>Chytridiomycota</taxon>
        <taxon>Chytridiomycota incertae sedis</taxon>
        <taxon>Chytridiomycetes</taxon>
        <taxon>Chytridiales</taxon>
        <taxon>Chytriomycetaceae</taxon>
        <taxon>Rhizoclosmatium</taxon>
    </lineage>
</organism>
<feature type="transmembrane region" description="Helical" evidence="9">
    <location>
        <begin position="51"/>
        <end position="73"/>
    </location>
</feature>
<feature type="transmembrane region" description="Helical" evidence="9">
    <location>
        <begin position="501"/>
        <end position="521"/>
    </location>
</feature>
<keyword evidence="8 9" id="KW-0472">Membrane</keyword>
<feature type="transmembrane region" description="Helical" evidence="9">
    <location>
        <begin position="611"/>
        <end position="634"/>
    </location>
</feature>
<name>A0A1Y2C1R3_9FUNG</name>
<dbReference type="NCBIfam" id="TIGR00728">
    <property type="entry name" value="OPT_sfam"/>
    <property type="match status" value="1"/>
</dbReference>
<accession>A0A1Y2C1R3</accession>
<comment type="subcellular location">
    <subcellularLocation>
        <location evidence="1">Membrane</location>
        <topology evidence="1">Multi-pass membrane protein</topology>
    </subcellularLocation>
</comment>
<reference evidence="10 11" key="1">
    <citation type="submission" date="2016-07" db="EMBL/GenBank/DDBJ databases">
        <title>Pervasive Adenine N6-methylation of Active Genes in Fungi.</title>
        <authorList>
            <consortium name="DOE Joint Genome Institute"/>
            <person name="Mondo S.J."/>
            <person name="Dannebaum R.O."/>
            <person name="Kuo R.C."/>
            <person name="Labutti K."/>
            <person name="Haridas S."/>
            <person name="Kuo A."/>
            <person name="Salamov A."/>
            <person name="Ahrendt S.R."/>
            <person name="Lipzen A."/>
            <person name="Sullivan W."/>
            <person name="Andreopoulos W.B."/>
            <person name="Clum A."/>
            <person name="Lindquist E."/>
            <person name="Daum C."/>
            <person name="Ramamoorthy G.K."/>
            <person name="Gryganskyi A."/>
            <person name="Culley D."/>
            <person name="Magnuson J.K."/>
            <person name="James T.Y."/>
            <person name="O'Malley M.A."/>
            <person name="Stajich J.E."/>
            <person name="Spatafora J.W."/>
            <person name="Visel A."/>
            <person name="Grigoriev I.V."/>
        </authorList>
    </citation>
    <scope>NUCLEOTIDE SEQUENCE [LARGE SCALE GENOMIC DNA]</scope>
    <source>
        <strain evidence="10 11">JEL800</strain>
    </source>
</reference>
<dbReference type="OrthoDB" id="9986677at2759"/>
<keyword evidence="6" id="KW-0653">Protein transport</keyword>
<dbReference type="PANTHER" id="PTHR22601">
    <property type="entry name" value="ISP4 LIKE PROTEIN"/>
    <property type="match status" value="1"/>
</dbReference>